<keyword evidence="2" id="KW-1185">Reference proteome</keyword>
<protein>
    <submittedName>
        <fullName evidence="1">Uncharacterized protein</fullName>
    </submittedName>
</protein>
<sequence length="98" mass="11136">MHGIVDSFNNRSFTIAGTTMFANLTIFMQDGAISYIEHLKSKHLMLTLADPNHVISRYFPDVWPFHSPSLNPCEFHVCEDFLRLCKGELGLYLICPCG</sequence>
<organism evidence="1 2">
    <name type="scientific">Trichonephila clavata</name>
    <name type="common">Joro spider</name>
    <name type="synonym">Nephila clavata</name>
    <dbReference type="NCBI Taxonomy" id="2740835"/>
    <lineage>
        <taxon>Eukaryota</taxon>
        <taxon>Metazoa</taxon>
        <taxon>Ecdysozoa</taxon>
        <taxon>Arthropoda</taxon>
        <taxon>Chelicerata</taxon>
        <taxon>Arachnida</taxon>
        <taxon>Araneae</taxon>
        <taxon>Araneomorphae</taxon>
        <taxon>Entelegynae</taxon>
        <taxon>Araneoidea</taxon>
        <taxon>Nephilidae</taxon>
        <taxon>Trichonephila</taxon>
    </lineage>
</organism>
<dbReference type="Proteomes" id="UP000887116">
    <property type="component" value="Unassembled WGS sequence"/>
</dbReference>
<accession>A0A8X6FGL7</accession>
<dbReference type="AlphaFoldDB" id="A0A8X6FGL7"/>
<name>A0A8X6FGL7_TRICU</name>
<comment type="caution">
    <text evidence="1">The sequence shown here is derived from an EMBL/GenBank/DDBJ whole genome shotgun (WGS) entry which is preliminary data.</text>
</comment>
<reference evidence="1" key="1">
    <citation type="submission" date="2020-07" db="EMBL/GenBank/DDBJ databases">
        <title>Multicomponent nature underlies the extraordinary mechanical properties of spider dragline silk.</title>
        <authorList>
            <person name="Kono N."/>
            <person name="Nakamura H."/>
            <person name="Mori M."/>
            <person name="Yoshida Y."/>
            <person name="Ohtoshi R."/>
            <person name="Malay A.D."/>
            <person name="Moran D.A.P."/>
            <person name="Tomita M."/>
            <person name="Numata K."/>
            <person name="Arakawa K."/>
        </authorList>
    </citation>
    <scope>NUCLEOTIDE SEQUENCE</scope>
</reference>
<gene>
    <name evidence="1" type="ORF">TNCT_352381</name>
</gene>
<evidence type="ECO:0000313" key="1">
    <source>
        <dbReference type="EMBL" id="GFQ78314.1"/>
    </source>
</evidence>
<evidence type="ECO:0000313" key="2">
    <source>
        <dbReference type="Proteomes" id="UP000887116"/>
    </source>
</evidence>
<dbReference type="EMBL" id="BMAO01002105">
    <property type="protein sequence ID" value="GFQ78314.1"/>
    <property type="molecule type" value="Genomic_DNA"/>
</dbReference>
<proteinExistence type="predicted"/>